<dbReference type="EMBL" id="CP045032">
    <property type="protein sequence ID" value="QFQ02920.1"/>
    <property type="molecule type" value="Genomic_DNA"/>
</dbReference>
<protein>
    <submittedName>
        <fullName evidence="1">Uncharacterized protein</fullName>
    </submittedName>
</protein>
<evidence type="ECO:0000313" key="2">
    <source>
        <dbReference type="Proteomes" id="UP000326711"/>
    </source>
</evidence>
<evidence type="ECO:0000313" key="1">
    <source>
        <dbReference type="EMBL" id="QFQ02920.1"/>
    </source>
</evidence>
<accession>A0A5J6ZDG1</accession>
<name>A0A5J6ZDG1_9CORY</name>
<organism evidence="1 2">
    <name type="scientific">Corynebacterium urogenitale</name>
    <dbReference type="NCBI Taxonomy" id="2487892"/>
    <lineage>
        <taxon>Bacteria</taxon>
        <taxon>Bacillati</taxon>
        <taxon>Actinomycetota</taxon>
        <taxon>Actinomycetes</taxon>
        <taxon>Mycobacteriales</taxon>
        <taxon>Corynebacteriaceae</taxon>
        <taxon>Corynebacterium</taxon>
    </lineage>
</organism>
<reference evidence="2" key="1">
    <citation type="submission" date="2019-10" db="EMBL/GenBank/DDBJ databases">
        <title>Complete genome sequence of Corynebacterium urogenitalis DSM 108747, isolated from the genital tract of a cow.</title>
        <authorList>
            <person name="Ruckert C."/>
            <person name="Ballas P."/>
            <person name="Wagener K."/>
            <person name="Drillich M."/>
            <person name="Kaempfer P."/>
            <person name="Busse H.-J."/>
            <person name="Ehling-Schulz M."/>
        </authorList>
    </citation>
    <scope>NUCLEOTIDE SEQUENCE [LARGE SCALE GENOMIC DNA]</scope>
    <source>
        <strain evidence="2">LMM 1652</strain>
    </source>
</reference>
<dbReference type="AlphaFoldDB" id="A0A5J6ZDG1"/>
<keyword evidence="2" id="KW-1185">Reference proteome</keyword>
<dbReference type="KEGG" id="cuo:CUROG_07855"/>
<gene>
    <name evidence="1" type="ORF">CUROG_07855</name>
</gene>
<dbReference type="Proteomes" id="UP000326711">
    <property type="component" value="Chromosome"/>
</dbReference>
<proteinExistence type="predicted"/>
<sequence precursor="true">MAPTGGKPVGAIFTLAQALALRVVAMHVNMNEIFNGLTRRIEEQ</sequence>